<evidence type="ECO:0000256" key="11">
    <source>
        <dbReference type="ARBA" id="ARBA00023160"/>
    </source>
</evidence>
<feature type="transmembrane region" description="Helical" evidence="12">
    <location>
        <begin position="171"/>
        <end position="190"/>
    </location>
</feature>
<evidence type="ECO:0000256" key="5">
    <source>
        <dbReference type="ARBA" id="ARBA00022832"/>
    </source>
</evidence>
<feature type="domain" description="Fatty acid desaturase" evidence="13">
    <location>
        <begin position="62"/>
        <end position="288"/>
    </location>
</feature>
<evidence type="ECO:0000256" key="3">
    <source>
        <dbReference type="ARBA" id="ARBA00022516"/>
    </source>
</evidence>
<evidence type="ECO:0000256" key="1">
    <source>
        <dbReference type="ARBA" id="ARBA00004141"/>
    </source>
</evidence>
<evidence type="ECO:0000256" key="7">
    <source>
        <dbReference type="ARBA" id="ARBA00023002"/>
    </source>
</evidence>
<evidence type="ECO:0000256" key="2">
    <source>
        <dbReference type="ARBA" id="ARBA00008749"/>
    </source>
</evidence>
<gene>
    <name evidence="14" type="primary">desC</name>
    <name evidence="14" type="ORF">GCM10010960_11780</name>
</gene>
<dbReference type="PANTHER" id="PTHR11351">
    <property type="entry name" value="ACYL-COA DESATURASE"/>
    <property type="match status" value="1"/>
</dbReference>
<evidence type="ECO:0000256" key="4">
    <source>
        <dbReference type="ARBA" id="ARBA00022692"/>
    </source>
</evidence>
<name>A0A917FLR5_9GAMM</name>
<dbReference type="GO" id="GO:0016020">
    <property type="term" value="C:membrane"/>
    <property type="evidence" value="ECO:0007669"/>
    <property type="project" value="UniProtKB-SubCell"/>
</dbReference>
<dbReference type="CDD" id="cd03505">
    <property type="entry name" value="Delta9-FADS-like"/>
    <property type="match status" value="1"/>
</dbReference>
<feature type="transmembrane region" description="Helical" evidence="12">
    <location>
        <begin position="62"/>
        <end position="81"/>
    </location>
</feature>
<dbReference type="GO" id="GO:0006633">
    <property type="term" value="P:fatty acid biosynthetic process"/>
    <property type="evidence" value="ECO:0007669"/>
    <property type="project" value="UniProtKB-KW"/>
</dbReference>
<proteinExistence type="inferred from homology"/>
<accession>A0A917FLR5</accession>
<feature type="transmembrane region" description="Helical" evidence="12">
    <location>
        <begin position="210"/>
        <end position="234"/>
    </location>
</feature>
<keyword evidence="10 12" id="KW-0472">Membrane</keyword>
<dbReference type="InterPro" id="IPR005804">
    <property type="entry name" value="FA_desaturase_dom"/>
</dbReference>
<keyword evidence="5" id="KW-0276">Fatty acid metabolism</keyword>
<evidence type="ECO:0000256" key="8">
    <source>
        <dbReference type="ARBA" id="ARBA00023004"/>
    </source>
</evidence>
<keyword evidence="8" id="KW-0408">Iron</keyword>
<dbReference type="EMBL" id="BMFO01000002">
    <property type="protein sequence ID" value="GGF91466.1"/>
    <property type="molecule type" value="Genomic_DNA"/>
</dbReference>
<dbReference type="Pfam" id="PF00487">
    <property type="entry name" value="FA_desaturase"/>
    <property type="match status" value="1"/>
</dbReference>
<dbReference type="PANTHER" id="PTHR11351:SF31">
    <property type="entry name" value="DESATURASE 1, ISOFORM A-RELATED"/>
    <property type="match status" value="1"/>
</dbReference>
<evidence type="ECO:0000313" key="14">
    <source>
        <dbReference type="EMBL" id="GGF91466.1"/>
    </source>
</evidence>
<comment type="similarity">
    <text evidence="2">Belongs to the fatty acid desaturase type 2 family.</text>
</comment>
<dbReference type="PRINTS" id="PR00075">
    <property type="entry name" value="FACDDSATRASE"/>
</dbReference>
<dbReference type="AlphaFoldDB" id="A0A917FLR5"/>
<feature type="transmembrane region" description="Helical" evidence="12">
    <location>
        <begin position="36"/>
        <end position="56"/>
    </location>
</feature>
<reference evidence="14" key="2">
    <citation type="submission" date="2020-09" db="EMBL/GenBank/DDBJ databases">
        <authorList>
            <person name="Sun Q."/>
            <person name="Zhou Y."/>
        </authorList>
    </citation>
    <scope>NUCLEOTIDE SEQUENCE</scope>
    <source>
        <strain evidence="14">CGMCC 1.12726</strain>
    </source>
</reference>
<sequence>MPSRINGMSASRSRLRTLIAWFDSEAVPEPKGDGVAWLRILPFIGLHLACLAVFWVGYSHAALAALAVTYGLRMFAITGFYHRYFSHKTFKTHRWVESLFGFIGAASAQRGPLWWAAHHRHHHRHSDTPQDLHSPIHGFWRSHMSWFLRHEAFATDYSVIQDFAKRPFLRWLNRFDIVAPAVLAALLYLIGELLARHAPGLDTDGAQLLVWGFVLSTVLLFHVTVSINSVAHVWGSRRYATRDDSRNNALLALFTFGEGWHNNHHHYPNSVRQGFFWWELDLTYLALRTMQALGLAWDLKPVPARVKAEAM</sequence>
<comment type="caution">
    <text evidence="14">The sequence shown here is derived from an EMBL/GenBank/DDBJ whole genome shotgun (WGS) entry which is preliminary data.</text>
</comment>
<keyword evidence="6 12" id="KW-1133">Transmembrane helix</keyword>
<dbReference type="Proteomes" id="UP000632858">
    <property type="component" value="Unassembled WGS sequence"/>
</dbReference>
<evidence type="ECO:0000313" key="15">
    <source>
        <dbReference type="Proteomes" id="UP000632858"/>
    </source>
</evidence>
<keyword evidence="4 12" id="KW-0812">Transmembrane</keyword>
<evidence type="ECO:0000256" key="6">
    <source>
        <dbReference type="ARBA" id="ARBA00022989"/>
    </source>
</evidence>
<protein>
    <submittedName>
        <fullName evidence="14">Delta 9 acyl-lipid fatty acid desaturase</fullName>
    </submittedName>
</protein>
<organism evidence="14 15">
    <name type="scientific">Arenimonas maotaiensis</name>
    <dbReference type="NCBI Taxonomy" id="1446479"/>
    <lineage>
        <taxon>Bacteria</taxon>
        <taxon>Pseudomonadati</taxon>
        <taxon>Pseudomonadota</taxon>
        <taxon>Gammaproteobacteria</taxon>
        <taxon>Lysobacterales</taxon>
        <taxon>Lysobacteraceae</taxon>
        <taxon>Arenimonas</taxon>
    </lineage>
</organism>
<evidence type="ECO:0000256" key="10">
    <source>
        <dbReference type="ARBA" id="ARBA00023136"/>
    </source>
</evidence>
<dbReference type="InterPro" id="IPR015876">
    <property type="entry name" value="Acyl-CoA_DS"/>
</dbReference>
<keyword evidence="11" id="KW-0275">Fatty acid biosynthesis</keyword>
<comment type="subcellular location">
    <subcellularLocation>
        <location evidence="1">Membrane</location>
        <topology evidence="1">Multi-pass membrane protein</topology>
    </subcellularLocation>
</comment>
<keyword evidence="15" id="KW-1185">Reference proteome</keyword>
<evidence type="ECO:0000259" key="13">
    <source>
        <dbReference type="Pfam" id="PF00487"/>
    </source>
</evidence>
<reference evidence="14" key="1">
    <citation type="journal article" date="2014" name="Int. J. Syst. Evol. Microbiol.">
        <title>Complete genome sequence of Corynebacterium casei LMG S-19264T (=DSM 44701T), isolated from a smear-ripened cheese.</title>
        <authorList>
            <consortium name="US DOE Joint Genome Institute (JGI-PGF)"/>
            <person name="Walter F."/>
            <person name="Albersmeier A."/>
            <person name="Kalinowski J."/>
            <person name="Ruckert C."/>
        </authorList>
    </citation>
    <scope>NUCLEOTIDE SEQUENCE</scope>
    <source>
        <strain evidence="14">CGMCC 1.12726</strain>
    </source>
</reference>
<keyword evidence="3" id="KW-0444">Lipid biosynthesis</keyword>
<keyword evidence="9" id="KW-0443">Lipid metabolism</keyword>
<evidence type="ECO:0000256" key="9">
    <source>
        <dbReference type="ARBA" id="ARBA00023098"/>
    </source>
</evidence>
<evidence type="ECO:0000256" key="12">
    <source>
        <dbReference type="SAM" id="Phobius"/>
    </source>
</evidence>
<keyword evidence="7" id="KW-0560">Oxidoreductase</keyword>
<dbReference type="GO" id="GO:0016717">
    <property type="term" value="F:oxidoreductase activity, acting on paired donors, with oxidation of a pair of donors resulting in the reduction of molecular oxygen to two molecules of water"/>
    <property type="evidence" value="ECO:0007669"/>
    <property type="project" value="InterPro"/>
</dbReference>